<dbReference type="Gene3D" id="1.10.1040.10">
    <property type="entry name" value="N-(1-d-carboxylethyl)-l-norvaline Dehydrogenase, domain 2"/>
    <property type="match status" value="1"/>
</dbReference>
<evidence type="ECO:0000256" key="4">
    <source>
        <dbReference type="PIRSR" id="PIRSR000103-1"/>
    </source>
</evidence>
<organism evidence="7 8">
    <name type="scientific">Falsiroseomonas stagni DSM 19981</name>
    <dbReference type="NCBI Taxonomy" id="1123062"/>
    <lineage>
        <taxon>Bacteria</taxon>
        <taxon>Pseudomonadati</taxon>
        <taxon>Pseudomonadota</taxon>
        <taxon>Alphaproteobacteria</taxon>
        <taxon>Acetobacterales</taxon>
        <taxon>Roseomonadaceae</taxon>
        <taxon>Falsiroseomonas</taxon>
    </lineage>
</organism>
<comment type="similarity">
    <text evidence="1">Belongs to the HIBADH-related family.</text>
</comment>
<gene>
    <name evidence="7" type="ORF">SAMN02745775_102657</name>
</gene>
<evidence type="ECO:0000256" key="3">
    <source>
        <dbReference type="ARBA" id="ARBA00023027"/>
    </source>
</evidence>
<keyword evidence="2" id="KW-0560">Oxidoreductase</keyword>
<dbReference type="GO" id="GO:0051287">
    <property type="term" value="F:NAD binding"/>
    <property type="evidence" value="ECO:0007669"/>
    <property type="project" value="InterPro"/>
</dbReference>
<proteinExistence type="inferred from homology"/>
<dbReference type="AlphaFoldDB" id="A0A1I3ZQD4"/>
<dbReference type="EMBL" id="FOSQ01000002">
    <property type="protein sequence ID" value="SFK46218.1"/>
    <property type="molecule type" value="Genomic_DNA"/>
</dbReference>
<dbReference type="InterPro" id="IPR002204">
    <property type="entry name" value="3-OH-isobutyrate_DH-rel_CS"/>
</dbReference>
<dbReference type="InterPro" id="IPR006115">
    <property type="entry name" value="6PGDH_NADP-bd"/>
</dbReference>
<dbReference type="GO" id="GO:0016491">
    <property type="term" value="F:oxidoreductase activity"/>
    <property type="evidence" value="ECO:0007669"/>
    <property type="project" value="UniProtKB-KW"/>
</dbReference>
<sequence length="292" mass="30074">MAAVKLAFIGLGLMGAPMAQRLLAAGHHVTVWNRSPAKVAPLMATGARVAANPAEAAADCGIVFLNLMDAAATEAVCFAPGGIVEAPRMDRIVVDHASIAPDRTRAIAARLREGNGTRWVDAPVSGGTRGATDGTLAVMAGGEAADIERIRPFVMAMARNLTHLGPLGAGQTAKLCNQIISGSLMSVIAEAVRLAQNAGIDANRLPEAFAGGFADSLPLRLFVPRMASGNHDPPIGSAASMVKDLETVLRLAAETGTPVPMSSLALQMLRLTMARFGADAEALMVHSLSEGA</sequence>
<accession>A0A1I3ZQD4</accession>
<dbReference type="InterPro" id="IPR029154">
    <property type="entry name" value="HIBADH-like_NADP-bd"/>
</dbReference>
<dbReference type="GO" id="GO:0016054">
    <property type="term" value="P:organic acid catabolic process"/>
    <property type="evidence" value="ECO:0007669"/>
    <property type="project" value="UniProtKB-ARBA"/>
</dbReference>
<dbReference type="Proteomes" id="UP000199473">
    <property type="component" value="Unassembled WGS sequence"/>
</dbReference>
<evidence type="ECO:0000256" key="1">
    <source>
        <dbReference type="ARBA" id="ARBA00009080"/>
    </source>
</evidence>
<evidence type="ECO:0000313" key="8">
    <source>
        <dbReference type="Proteomes" id="UP000199473"/>
    </source>
</evidence>
<dbReference type="PANTHER" id="PTHR43060:SF15">
    <property type="entry name" value="3-HYDROXYISOBUTYRATE DEHYDROGENASE-LIKE 1, MITOCHONDRIAL-RELATED"/>
    <property type="match status" value="1"/>
</dbReference>
<evidence type="ECO:0000313" key="7">
    <source>
        <dbReference type="EMBL" id="SFK46218.1"/>
    </source>
</evidence>
<dbReference type="Pfam" id="PF03446">
    <property type="entry name" value="NAD_binding_2"/>
    <property type="match status" value="1"/>
</dbReference>
<feature type="domain" description="6-phosphogluconate dehydrogenase NADP-binding" evidence="5">
    <location>
        <begin position="5"/>
        <end position="165"/>
    </location>
</feature>
<dbReference type="Pfam" id="PF14833">
    <property type="entry name" value="NAD_binding_11"/>
    <property type="match status" value="1"/>
</dbReference>
<dbReference type="STRING" id="1123062.SAMN02745775_102657"/>
<dbReference type="OrthoDB" id="9812907at2"/>
<evidence type="ECO:0000256" key="2">
    <source>
        <dbReference type="ARBA" id="ARBA00023002"/>
    </source>
</evidence>
<evidence type="ECO:0000259" key="5">
    <source>
        <dbReference type="Pfam" id="PF03446"/>
    </source>
</evidence>
<feature type="active site" evidence="4">
    <location>
        <position position="174"/>
    </location>
</feature>
<dbReference type="GO" id="GO:0050661">
    <property type="term" value="F:NADP binding"/>
    <property type="evidence" value="ECO:0007669"/>
    <property type="project" value="InterPro"/>
</dbReference>
<dbReference type="InterPro" id="IPR008927">
    <property type="entry name" value="6-PGluconate_DH-like_C_sf"/>
</dbReference>
<feature type="domain" description="3-hydroxyisobutyrate dehydrogenase-like NAD-binding" evidence="6">
    <location>
        <begin position="168"/>
        <end position="281"/>
    </location>
</feature>
<dbReference type="SUPFAM" id="SSF48179">
    <property type="entry name" value="6-phosphogluconate dehydrogenase C-terminal domain-like"/>
    <property type="match status" value="1"/>
</dbReference>
<keyword evidence="8" id="KW-1185">Reference proteome</keyword>
<name>A0A1I3ZQD4_9PROT</name>
<dbReference type="RefSeq" id="WP_092958913.1">
    <property type="nucleotide sequence ID" value="NZ_FOSQ01000002.1"/>
</dbReference>
<dbReference type="SUPFAM" id="SSF51735">
    <property type="entry name" value="NAD(P)-binding Rossmann-fold domains"/>
    <property type="match status" value="1"/>
</dbReference>
<dbReference type="Gene3D" id="3.40.50.720">
    <property type="entry name" value="NAD(P)-binding Rossmann-like Domain"/>
    <property type="match status" value="1"/>
</dbReference>
<dbReference type="InterPro" id="IPR015815">
    <property type="entry name" value="HIBADH-related"/>
</dbReference>
<reference evidence="7 8" key="1">
    <citation type="submission" date="2016-10" db="EMBL/GenBank/DDBJ databases">
        <authorList>
            <person name="de Groot N.N."/>
        </authorList>
    </citation>
    <scope>NUCLEOTIDE SEQUENCE [LARGE SCALE GENOMIC DNA]</scope>
    <source>
        <strain evidence="7 8">DSM 19981</strain>
    </source>
</reference>
<protein>
    <submittedName>
        <fullName evidence="7">3-hydroxyisobutyrate dehydrogenase</fullName>
    </submittedName>
</protein>
<dbReference type="InterPro" id="IPR036291">
    <property type="entry name" value="NAD(P)-bd_dom_sf"/>
</dbReference>
<evidence type="ECO:0000259" key="6">
    <source>
        <dbReference type="Pfam" id="PF14833"/>
    </source>
</evidence>
<dbReference type="PROSITE" id="PS00895">
    <property type="entry name" value="3_HYDROXYISOBUT_DH"/>
    <property type="match status" value="1"/>
</dbReference>
<keyword evidence="3" id="KW-0520">NAD</keyword>
<dbReference type="PANTHER" id="PTHR43060">
    <property type="entry name" value="3-HYDROXYISOBUTYRATE DEHYDROGENASE-LIKE 1, MITOCHONDRIAL-RELATED"/>
    <property type="match status" value="1"/>
</dbReference>
<dbReference type="PIRSF" id="PIRSF000103">
    <property type="entry name" value="HIBADH"/>
    <property type="match status" value="1"/>
</dbReference>
<dbReference type="InterPro" id="IPR013328">
    <property type="entry name" value="6PGD_dom2"/>
</dbReference>